<gene>
    <name evidence="2" type="ORF">CGSHiR3021_00997</name>
</gene>
<feature type="coiled-coil region" evidence="1">
    <location>
        <begin position="5"/>
        <end position="55"/>
    </location>
</feature>
<name>A4NZW5_HAEIF</name>
<organism evidence="2 3">
    <name type="scientific">Haemophilus influenzae 22.4-21</name>
    <dbReference type="NCBI Taxonomy" id="375063"/>
    <lineage>
        <taxon>Bacteria</taxon>
        <taxon>Pseudomonadati</taxon>
        <taxon>Pseudomonadota</taxon>
        <taxon>Gammaproteobacteria</taxon>
        <taxon>Pasteurellales</taxon>
        <taxon>Pasteurellaceae</taxon>
        <taxon>Haemophilus</taxon>
    </lineage>
</organism>
<evidence type="ECO:0000313" key="3">
    <source>
        <dbReference type="Proteomes" id="UP000005596"/>
    </source>
</evidence>
<dbReference type="BioCyc" id="HINF375063:G119K-1687-MONOMER"/>
<evidence type="ECO:0000256" key="1">
    <source>
        <dbReference type="SAM" id="Coils"/>
    </source>
</evidence>
<dbReference type="EMBL" id="AAZJ01000010">
    <property type="protein sequence ID" value="EDK13296.1"/>
    <property type="molecule type" value="Genomic_DNA"/>
</dbReference>
<accession>A4NZW5</accession>
<reference evidence="2 3" key="1">
    <citation type="journal article" date="2007" name="Genome Biol.">
        <title>Characterization and modeling of the Haemophilus influenzae core and supragenomes based on the complete genomic sequences of Rd and 12 clinical nontypeable strains.</title>
        <authorList>
            <person name="Hogg J.S."/>
            <person name="Hu F.Z."/>
            <person name="Janto B."/>
            <person name="Boissy R."/>
            <person name="Hayes J."/>
            <person name="Keefe R."/>
            <person name="Post J.C."/>
            <person name="Ehrlich G.D."/>
        </authorList>
    </citation>
    <scope>NUCLEOTIDE SEQUENCE [LARGE SCALE GENOMIC DNA]</scope>
    <source>
        <strain evidence="2 3">22.4-21</strain>
    </source>
</reference>
<proteinExistence type="predicted"/>
<sequence length="162" mass="18913">MTKQKSTLENALEEAIEETEKKEIAAQIKQLHKELKDLERKISDYRVALNHAKGREEPPLPSNPKFRNLRFQTSPQELIAQVLKQEPSKWLSVKEITYQAMKLDGQEIEEVIPYKQSQTIACTLNYLKYKSLVEKCLIDNSQHRRNTSINCALFEVRRLSSR</sequence>
<dbReference type="Proteomes" id="UP000005596">
    <property type="component" value="Unassembled WGS sequence"/>
</dbReference>
<protein>
    <submittedName>
        <fullName evidence="2">Uncharacterized protein</fullName>
    </submittedName>
</protein>
<keyword evidence="1" id="KW-0175">Coiled coil</keyword>
<evidence type="ECO:0000313" key="2">
    <source>
        <dbReference type="EMBL" id="EDK13296.1"/>
    </source>
</evidence>
<dbReference type="AlphaFoldDB" id="A4NZW5"/>